<dbReference type="RefSeq" id="WP_166196305.1">
    <property type="nucleotide sequence ID" value="NZ_JAAOIV010000006.1"/>
</dbReference>
<dbReference type="InterPro" id="IPR003203">
    <property type="entry name" value="CobU/CobP"/>
</dbReference>
<evidence type="ECO:0000313" key="2">
    <source>
        <dbReference type="Proteomes" id="UP000744769"/>
    </source>
</evidence>
<gene>
    <name evidence="1" type="ORF">G9U51_09315</name>
</gene>
<accession>A0A967B0C3</accession>
<evidence type="ECO:0000313" key="1">
    <source>
        <dbReference type="EMBL" id="NHN55973.1"/>
    </source>
</evidence>
<comment type="caution">
    <text evidence="1">The sequence shown here is derived from an EMBL/GenBank/DDBJ whole genome shotgun (WGS) entry which is preliminary data.</text>
</comment>
<proteinExistence type="predicted"/>
<keyword evidence="2" id="KW-1185">Reference proteome</keyword>
<dbReference type="GO" id="GO:0000166">
    <property type="term" value="F:nucleotide binding"/>
    <property type="evidence" value="ECO:0007669"/>
    <property type="project" value="InterPro"/>
</dbReference>
<protein>
    <recommendedName>
        <fullName evidence="3">Adenosylcobinamide-phosphate guanylyltransferase</fullName>
    </recommendedName>
</protein>
<organism evidence="1 2">
    <name type="scientific">Metallococcus carri</name>
    <dbReference type="NCBI Taxonomy" id="1656884"/>
    <lineage>
        <taxon>Bacteria</taxon>
        <taxon>Bacillati</taxon>
        <taxon>Actinomycetota</taxon>
        <taxon>Actinomycetes</taxon>
        <taxon>Micrococcales</taxon>
        <taxon>Dermacoccaceae</taxon>
        <taxon>Metallococcus</taxon>
    </lineage>
</organism>
<dbReference type="GO" id="GO:0043752">
    <property type="term" value="F:adenosylcobinamide kinase activity"/>
    <property type="evidence" value="ECO:0007669"/>
    <property type="project" value="InterPro"/>
</dbReference>
<dbReference type="AlphaFoldDB" id="A0A967B0C3"/>
<name>A0A967B0C3_9MICO</name>
<dbReference type="Pfam" id="PF02283">
    <property type="entry name" value="CobU"/>
    <property type="match status" value="1"/>
</dbReference>
<dbReference type="Gene3D" id="3.40.50.300">
    <property type="entry name" value="P-loop containing nucleotide triphosphate hydrolases"/>
    <property type="match status" value="1"/>
</dbReference>
<sequence>MTTTLVLGGDSRSTLQHARTLLGAQPALVVQPRAEGTPDLRFLRRPTGDVPKEWPVAQELDVTRTILRARQPVLVDNIPGWVAAQLTTAGAWGDRDRAAQIVDNAAHEFAALWNAAPYPAVALTDDLDVQGPGESPEARLLQEMVGRANGILAAVSTNVHWLVVGRVVDLSNAPLVR</sequence>
<dbReference type="Proteomes" id="UP000744769">
    <property type="component" value="Unassembled WGS sequence"/>
</dbReference>
<reference evidence="1" key="1">
    <citation type="submission" date="2020-03" db="EMBL/GenBank/DDBJ databases">
        <title>Draft sequencing of Calidifontibacter sp. DB0510.</title>
        <authorList>
            <person name="Kim D.-U."/>
        </authorList>
    </citation>
    <scope>NUCLEOTIDE SEQUENCE</scope>
    <source>
        <strain evidence="1">DB0510</strain>
    </source>
</reference>
<dbReference type="InterPro" id="IPR027417">
    <property type="entry name" value="P-loop_NTPase"/>
</dbReference>
<dbReference type="GO" id="GO:0009236">
    <property type="term" value="P:cobalamin biosynthetic process"/>
    <property type="evidence" value="ECO:0007669"/>
    <property type="project" value="InterPro"/>
</dbReference>
<dbReference type="EMBL" id="JAAOIV010000006">
    <property type="protein sequence ID" value="NHN55973.1"/>
    <property type="molecule type" value="Genomic_DNA"/>
</dbReference>
<evidence type="ECO:0008006" key="3">
    <source>
        <dbReference type="Google" id="ProtNLM"/>
    </source>
</evidence>
<dbReference type="SUPFAM" id="SSF52540">
    <property type="entry name" value="P-loop containing nucleoside triphosphate hydrolases"/>
    <property type="match status" value="1"/>
</dbReference>